<organism evidence="1 2">
    <name type="scientific">Agromyces protaetiae</name>
    <dbReference type="NCBI Taxonomy" id="2509455"/>
    <lineage>
        <taxon>Bacteria</taxon>
        <taxon>Bacillati</taxon>
        <taxon>Actinomycetota</taxon>
        <taxon>Actinomycetes</taxon>
        <taxon>Micrococcales</taxon>
        <taxon>Microbacteriaceae</taxon>
        <taxon>Agromyces</taxon>
    </lineage>
</organism>
<reference evidence="1 2" key="1">
    <citation type="submission" date="2019-01" db="EMBL/GenBank/DDBJ databases">
        <title>Genome sequencing of strain FW100M-8.</title>
        <authorList>
            <person name="Heo J."/>
            <person name="Kim S.-J."/>
            <person name="Kim J.-S."/>
            <person name="Hong S.-B."/>
            <person name="Kwon S.-W."/>
        </authorList>
    </citation>
    <scope>NUCLEOTIDE SEQUENCE [LARGE SCALE GENOMIC DNA]</scope>
    <source>
        <strain evidence="1 2">FW100M-8</strain>
    </source>
</reference>
<keyword evidence="2" id="KW-1185">Reference proteome</keyword>
<evidence type="ECO:0000313" key="1">
    <source>
        <dbReference type="EMBL" id="QAY74587.1"/>
    </source>
</evidence>
<dbReference type="RefSeq" id="WP_129192131.1">
    <property type="nucleotide sequence ID" value="NZ_CP035491.1"/>
</dbReference>
<evidence type="ECO:0000313" key="2">
    <source>
        <dbReference type="Proteomes" id="UP000291259"/>
    </source>
</evidence>
<protein>
    <recommendedName>
        <fullName evidence="3">Glycosyltransferase family 1 protein</fullName>
    </recommendedName>
</protein>
<dbReference type="KEGG" id="agf:ET445_15845"/>
<dbReference type="AlphaFoldDB" id="A0A4P6FKR0"/>
<evidence type="ECO:0008006" key="3">
    <source>
        <dbReference type="Google" id="ProtNLM"/>
    </source>
</evidence>
<gene>
    <name evidence="1" type="ORF">ET445_15845</name>
</gene>
<dbReference type="OrthoDB" id="5110798at2"/>
<proteinExistence type="predicted"/>
<accession>A0A4P6FKR0</accession>
<dbReference type="Proteomes" id="UP000291259">
    <property type="component" value="Chromosome"/>
</dbReference>
<dbReference type="EMBL" id="CP035491">
    <property type="protein sequence ID" value="QAY74587.1"/>
    <property type="molecule type" value="Genomic_DNA"/>
</dbReference>
<name>A0A4P6FKR0_9MICO</name>
<sequence>MQVRRRELVFVYAEQYRGAGSTVMRGRQLSELSARHLGRRVRYAPLGSRIARSDVFLTKGAARAMTMPILEELRNLGNRLFVDVVDEEPPNYVDGYVDALVAASYSSLLRLSRDFPRLPVGLVNHHVDPRVPLRAPESLPDRFAVGYLGESVNALIPDEVSDRVEVVHIDTSSSEGTDWIGRLGDFTMHYAVRNTRDLDHDKPFLKGFTAAWSGANILIQRSQVEAGYWLGADYPFLVDGDDPASISAALDAAAGAFGAPLWHDALRRMLEIRERIRPERIANEVAALLALP</sequence>